<dbReference type="Gene3D" id="3.30.56.110">
    <property type="entry name" value="Protein of unknown function DUF2237"/>
    <property type="match status" value="1"/>
</dbReference>
<sequence length="117" mass="13847">MLNIYNKPLKPVIIDNTEYFCSPDDNDIGTNIICVQITTELLEFCKQRNITLYLPQKRRNSIITLTPNLTEGMLFPFCVLRWREFQILGKAPKIDLERTHKKTLQFIKLEVLEEYKI</sequence>
<accession>A0A6C0HED3</accession>
<reference evidence="1" key="1">
    <citation type="journal article" date="2020" name="Nature">
        <title>Giant virus diversity and host interactions through global metagenomics.</title>
        <authorList>
            <person name="Schulz F."/>
            <person name="Roux S."/>
            <person name="Paez-Espino D."/>
            <person name="Jungbluth S."/>
            <person name="Walsh D.A."/>
            <person name="Denef V.J."/>
            <person name="McMahon K.D."/>
            <person name="Konstantinidis K.T."/>
            <person name="Eloe-Fadrosh E.A."/>
            <person name="Kyrpides N.C."/>
            <person name="Woyke T."/>
        </authorList>
    </citation>
    <scope>NUCLEOTIDE SEQUENCE</scope>
    <source>
        <strain evidence="1">GVMAG-M-3300023179-92</strain>
    </source>
</reference>
<dbReference type="Pfam" id="PF09996">
    <property type="entry name" value="DUF2237"/>
    <property type="match status" value="1"/>
</dbReference>
<dbReference type="PANTHER" id="PTHR37466:SF1">
    <property type="entry name" value="SLR1628 PROTEIN"/>
    <property type="match status" value="1"/>
</dbReference>
<evidence type="ECO:0000313" key="1">
    <source>
        <dbReference type="EMBL" id="QHT78505.1"/>
    </source>
</evidence>
<protein>
    <submittedName>
        <fullName evidence="1">Uncharacterized protein</fullName>
    </submittedName>
</protein>
<dbReference type="EMBL" id="MN739934">
    <property type="protein sequence ID" value="QHT78505.1"/>
    <property type="molecule type" value="Genomic_DNA"/>
</dbReference>
<name>A0A6C0HED3_9ZZZZ</name>
<dbReference type="InterPro" id="IPR018714">
    <property type="entry name" value="DUF2237"/>
</dbReference>
<dbReference type="PANTHER" id="PTHR37466">
    <property type="entry name" value="SLR1628 PROTEIN"/>
    <property type="match status" value="1"/>
</dbReference>
<dbReference type="AlphaFoldDB" id="A0A6C0HED3"/>
<proteinExistence type="predicted"/>
<organism evidence="1">
    <name type="scientific">viral metagenome</name>
    <dbReference type="NCBI Taxonomy" id="1070528"/>
    <lineage>
        <taxon>unclassified sequences</taxon>
        <taxon>metagenomes</taxon>
        <taxon>organismal metagenomes</taxon>
    </lineage>
</organism>